<dbReference type="Gramene" id="OBART09G14910.1">
    <property type="protein sequence ID" value="OBART09G14910.1"/>
    <property type="gene ID" value="OBART09G14910"/>
</dbReference>
<feature type="coiled-coil region" evidence="5">
    <location>
        <begin position="313"/>
        <end position="340"/>
    </location>
</feature>
<dbReference type="NCBIfam" id="TIGR02350">
    <property type="entry name" value="prok_dnaK"/>
    <property type="match status" value="1"/>
</dbReference>
<feature type="compositionally biased region" description="Gly residues" evidence="6">
    <location>
        <begin position="665"/>
        <end position="678"/>
    </location>
</feature>
<dbReference type="SUPFAM" id="SSF100920">
    <property type="entry name" value="Heat shock protein 70kD (HSP70), peptide-binding domain"/>
    <property type="match status" value="1"/>
</dbReference>
<reference evidence="7" key="2">
    <citation type="submission" date="2015-03" db="UniProtKB">
        <authorList>
            <consortium name="EnsemblPlants"/>
        </authorList>
    </citation>
    <scope>IDENTIFICATION</scope>
</reference>
<protein>
    <submittedName>
        <fullName evidence="7">Uncharacterized protein</fullName>
    </submittedName>
</protein>
<dbReference type="GO" id="GO:0009408">
    <property type="term" value="P:response to heat"/>
    <property type="evidence" value="ECO:0007669"/>
    <property type="project" value="UniProtKB-ARBA"/>
</dbReference>
<dbReference type="HOGENOM" id="CLU_005965_2_1_1"/>
<keyword evidence="5" id="KW-0175">Coiled coil</keyword>
<comment type="similarity">
    <text evidence="4">Belongs to the heat shock protein 70 family.</text>
</comment>
<dbReference type="InterPro" id="IPR013126">
    <property type="entry name" value="Hsp_70_fam"/>
</dbReference>
<dbReference type="EnsemblPlants" id="OBART09G14910.1">
    <property type="protein sequence ID" value="OBART09G14910.1"/>
    <property type="gene ID" value="OBART09G14910"/>
</dbReference>
<keyword evidence="2" id="KW-0256">Endoplasmic reticulum</keyword>
<dbReference type="InterPro" id="IPR029048">
    <property type="entry name" value="HSP70_C_sf"/>
</dbReference>
<dbReference type="Pfam" id="PF00012">
    <property type="entry name" value="HSP70"/>
    <property type="match status" value="1"/>
</dbReference>
<dbReference type="PaxDb" id="65489-OBART09G14910.1"/>
<dbReference type="PROSITE" id="PS00329">
    <property type="entry name" value="HSP70_2"/>
    <property type="match status" value="1"/>
</dbReference>
<dbReference type="InterPro" id="IPR018181">
    <property type="entry name" value="Heat_shock_70_CS"/>
</dbReference>
<dbReference type="PROSITE" id="PS00297">
    <property type="entry name" value="HSP70_1"/>
    <property type="match status" value="1"/>
</dbReference>
<dbReference type="STRING" id="65489.A0A0D3H8E4"/>
<dbReference type="PRINTS" id="PR00301">
    <property type="entry name" value="HEATSHOCK70"/>
</dbReference>
<keyword evidence="3 4" id="KW-0067">ATP-binding</keyword>
<reference evidence="7" key="1">
    <citation type="journal article" date="2009" name="Rice">
        <title>De Novo Next Generation Sequencing of Plant Genomes.</title>
        <authorList>
            <person name="Rounsley S."/>
            <person name="Marri P.R."/>
            <person name="Yu Y."/>
            <person name="He R."/>
            <person name="Sisneros N."/>
            <person name="Goicoechea J.L."/>
            <person name="Lee S.J."/>
            <person name="Angelova A."/>
            <person name="Kudrna D."/>
            <person name="Luo M."/>
            <person name="Affourtit J."/>
            <person name="Desany B."/>
            <person name="Knight J."/>
            <person name="Niazi F."/>
            <person name="Egholm M."/>
            <person name="Wing R.A."/>
        </authorList>
    </citation>
    <scope>NUCLEOTIDE SEQUENCE [LARGE SCALE GENOMIC DNA]</scope>
    <source>
        <strain evidence="7">cv. IRGC 105608</strain>
    </source>
</reference>
<dbReference type="AlphaFoldDB" id="A0A0D3H8E4"/>
<dbReference type="InterPro" id="IPR043129">
    <property type="entry name" value="ATPase_NBD"/>
</dbReference>
<keyword evidence="8" id="KW-1185">Reference proteome</keyword>
<accession>A0A0D3H8E4</accession>
<dbReference type="GO" id="GO:0005524">
    <property type="term" value="F:ATP binding"/>
    <property type="evidence" value="ECO:0007669"/>
    <property type="project" value="UniProtKB-KW"/>
</dbReference>
<dbReference type="Gene3D" id="2.60.34.10">
    <property type="entry name" value="Substrate Binding Domain Of DNAk, Chain A, domain 1"/>
    <property type="match status" value="1"/>
</dbReference>
<evidence type="ECO:0000256" key="2">
    <source>
        <dbReference type="ARBA" id="ARBA00022824"/>
    </source>
</evidence>
<feature type="region of interest" description="Disordered" evidence="6">
    <location>
        <begin position="654"/>
        <end position="698"/>
    </location>
</feature>
<dbReference type="GO" id="GO:0051082">
    <property type="term" value="F:unfolded protein binding"/>
    <property type="evidence" value="ECO:0007669"/>
    <property type="project" value="InterPro"/>
</dbReference>
<evidence type="ECO:0000313" key="8">
    <source>
        <dbReference type="Proteomes" id="UP000026960"/>
    </source>
</evidence>
<dbReference type="SUPFAM" id="SSF100934">
    <property type="entry name" value="Heat shock protein 70kD (HSP70), C-terminal subdomain"/>
    <property type="match status" value="1"/>
</dbReference>
<sequence length="698" mass="74249">MAIGSLIASRLARSTGHALASAASQVPPLSALLSFLGEVAPMARHAAASPLLSRLGSVARAFSSKPAAADVIGIDLGTTNSCVSVMEGKTPRVIENAEGARTTPSIVAKNQNGDLLVGITASRQAVTNAQNTVRGSKRLIGRTFDDPQTQKEMKMVPYKIVRGPNGDAWVEMGGQQYSPSQIGAFVLTKMKETAEAFLGKTVSKAVITVPAYFNDAQRQATKDAGRIAGLEVMRIINEPTAAALSYGMNNKEGLIAVFDLGGGTFDVSILEISNGVFEVKATNGDTFLGGEDFDGALLDYLVSEFKKSDNIDLSKDKLALQRLREAAEKAKVELSSTMQTEINLPFITADATGAKHFNITLTRSKFESLVQSLIERTRIPCVNCLKDAGVSAKDIDEVLLVGGMTRVPKVQDIVSQIFNKTPSKGVNPDEAVAMGAAIQGGILRGDVKELLLLDVTPLSLGIETLGGIFTRLINRNTTIPTKKSQVFSTAADNQTQVGIKVLQGEREMATDNKLLGEFQLEGIPPAPRGMPQIEVTFDIDANGIVKVSAKDKSTGKEQEITIKSSGGLSESDIEKMVREAELHSQKDQERKSLIDLKNSADTTIYSIEKSVSEYKDKVPAEVTNEIQSAVSDLRAAMAEDDLEKIKQKLEAANKAVSKIGEHMQQGGGGGSGSGGNSSSGGDQTPEAEYQDAAKEAKM</sequence>
<dbReference type="PROSITE" id="PS01036">
    <property type="entry name" value="HSP70_3"/>
    <property type="match status" value="1"/>
</dbReference>
<dbReference type="InterPro" id="IPR029047">
    <property type="entry name" value="HSP70_peptide-bd_sf"/>
</dbReference>
<evidence type="ECO:0000256" key="4">
    <source>
        <dbReference type="RuleBase" id="RU003322"/>
    </source>
</evidence>
<dbReference type="CDD" id="cd11733">
    <property type="entry name" value="ASKHA_NBD_HSP70_HSPA9"/>
    <property type="match status" value="1"/>
</dbReference>
<dbReference type="Proteomes" id="UP000026960">
    <property type="component" value="Chromosome 9"/>
</dbReference>
<dbReference type="GO" id="GO:0140662">
    <property type="term" value="F:ATP-dependent protein folding chaperone"/>
    <property type="evidence" value="ECO:0007669"/>
    <property type="project" value="InterPro"/>
</dbReference>
<dbReference type="GO" id="GO:0005737">
    <property type="term" value="C:cytoplasm"/>
    <property type="evidence" value="ECO:0007669"/>
    <property type="project" value="UniProtKB-ARBA"/>
</dbReference>
<dbReference type="SUPFAM" id="SSF53067">
    <property type="entry name" value="Actin-like ATPase domain"/>
    <property type="match status" value="2"/>
</dbReference>
<evidence type="ECO:0000256" key="5">
    <source>
        <dbReference type="SAM" id="Coils"/>
    </source>
</evidence>
<evidence type="ECO:0000313" key="7">
    <source>
        <dbReference type="EnsemblPlants" id="OBART09G14910.1"/>
    </source>
</evidence>
<dbReference type="FunFam" id="3.30.420.40:FF:000020">
    <property type="entry name" value="Chaperone protein HscA homolog"/>
    <property type="match status" value="1"/>
</dbReference>
<evidence type="ECO:0000256" key="1">
    <source>
        <dbReference type="ARBA" id="ARBA00022741"/>
    </source>
</evidence>
<dbReference type="eggNOG" id="KOG0102">
    <property type="taxonomic scope" value="Eukaryota"/>
</dbReference>
<dbReference type="Gene3D" id="1.20.1270.10">
    <property type="match status" value="1"/>
</dbReference>
<dbReference type="HAMAP" id="MF_00332">
    <property type="entry name" value="DnaK"/>
    <property type="match status" value="1"/>
</dbReference>
<dbReference type="InterPro" id="IPR012725">
    <property type="entry name" value="Chaperone_DnaK"/>
</dbReference>
<evidence type="ECO:0000256" key="6">
    <source>
        <dbReference type="SAM" id="MobiDB-lite"/>
    </source>
</evidence>
<dbReference type="FunFam" id="1.20.1270.10:FF:000001">
    <property type="entry name" value="Molecular chaperone DnaK"/>
    <property type="match status" value="1"/>
</dbReference>
<evidence type="ECO:0000256" key="3">
    <source>
        <dbReference type="ARBA" id="ARBA00022840"/>
    </source>
</evidence>
<dbReference type="FunFam" id="3.90.640.10:FF:000003">
    <property type="entry name" value="Molecular chaperone DnaK"/>
    <property type="match status" value="1"/>
</dbReference>
<proteinExistence type="inferred from homology"/>
<dbReference type="NCBIfam" id="NF001413">
    <property type="entry name" value="PRK00290.1"/>
    <property type="match status" value="1"/>
</dbReference>
<dbReference type="PANTHER" id="PTHR19375">
    <property type="entry name" value="HEAT SHOCK PROTEIN 70KDA"/>
    <property type="match status" value="1"/>
</dbReference>
<organism evidence="7">
    <name type="scientific">Oryza barthii</name>
    <dbReference type="NCBI Taxonomy" id="65489"/>
    <lineage>
        <taxon>Eukaryota</taxon>
        <taxon>Viridiplantae</taxon>
        <taxon>Streptophyta</taxon>
        <taxon>Embryophyta</taxon>
        <taxon>Tracheophyta</taxon>
        <taxon>Spermatophyta</taxon>
        <taxon>Magnoliopsida</taxon>
        <taxon>Liliopsida</taxon>
        <taxon>Poales</taxon>
        <taxon>Poaceae</taxon>
        <taxon>BOP clade</taxon>
        <taxon>Oryzoideae</taxon>
        <taxon>Oryzeae</taxon>
        <taxon>Oryzinae</taxon>
        <taxon>Oryza</taxon>
    </lineage>
</organism>
<name>A0A0D3H8E4_9ORYZ</name>
<dbReference type="FunFam" id="3.30.420.40:FF:000004">
    <property type="entry name" value="Molecular chaperone DnaK"/>
    <property type="match status" value="1"/>
</dbReference>
<dbReference type="Gene3D" id="3.90.640.10">
    <property type="entry name" value="Actin, Chain A, domain 4"/>
    <property type="match status" value="1"/>
</dbReference>
<keyword evidence="1 4" id="KW-0547">Nucleotide-binding</keyword>
<dbReference type="FunFam" id="2.60.34.10:FF:000014">
    <property type="entry name" value="Chaperone protein DnaK HSP70"/>
    <property type="match status" value="1"/>
</dbReference>
<dbReference type="Gene3D" id="3.30.420.40">
    <property type="match status" value="2"/>
</dbReference>